<protein>
    <submittedName>
        <fullName evidence="4">Transposase</fullName>
    </submittedName>
</protein>
<sequence length="131" mass="15307">MKAQVIVHWQTGLILDVQTCKGSIHDFKLYKDTCPDWLPDNAKLLADSGYQGIAKLHKQTFTPFKKPRGGQLLEICKQANHYLAKFRIVVEHKIGLIKLFKIVAHKYRNRRQRYDLRMKLFAGIINFELNL</sequence>
<evidence type="ECO:0000259" key="3">
    <source>
        <dbReference type="Pfam" id="PF13359"/>
    </source>
</evidence>
<name>A0A4P8V112_FAUOS</name>
<keyword evidence="2" id="KW-0479">Metal-binding</keyword>
<proteinExistence type="predicted"/>
<organism evidence="4">
    <name type="scientific">Faucicola osloensis</name>
    <name type="common">Moraxella osloensis</name>
    <dbReference type="NCBI Taxonomy" id="34062"/>
    <lineage>
        <taxon>Bacteria</taxon>
        <taxon>Pseudomonadati</taxon>
        <taxon>Pseudomonadota</taxon>
        <taxon>Gammaproteobacteria</taxon>
        <taxon>Moraxellales</taxon>
        <taxon>Moraxellaceae</taxon>
        <taxon>Faucicola</taxon>
    </lineage>
</organism>
<dbReference type="EMBL" id="CP047226">
    <property type="protein sequence ID" value="QHG10549.1"/>
    <property type="molecule type" value="Genomic_DNA"/>
</dbReference>
<evidence type="ECO:0000256" key="2">
    <source>
        <dbReference type="ARBA" id="ARBA00022723"/>
    </source>
</evidence>
<evidence type="ECO:0000313" key="4">
    <source>
        <dbReference type="EMBL" id="QHG10549.1"/>
    </source>
</evidence>
<comment type="cofactor">
    <cofactor evidence="1">
        <name>a divalent metal cation</name>
        <dbReference type="ChEBI" id="CHEBI:60240"/>
    </cofactor>
</comment>
<feature type="domain" description="DDE Tnp4" evidence="3">
    <location>
        <begin position="2"/>
        <end position="125"/>
    </location>
</feature>
<reference evidence="4" key="1">
    <citation type="journal article" date="2020" name="Microbiol. Resour. Announc.">
        <title>Complete Genome Sequence of Moraxella osloensis Strain YV1, Isolated from an Australian Wastewater Treatment Plant.</title>
        <authorList>
            <person name="Batinovic S."/>
            <person name="Rice D.T.F."/>
            <person name="Seviour R.J."/>
            <person name="Petrovski S."/>
        </authorList>
    </citation>
    <scope>NUCLEOTIDE SEQUENCE</scope>
    <source>
        <strain evidence="4">YV1</strain>
    </source>
</reference>
<dbReference type="AlphaFoldDB" id="A0A4P8V112"/>
<dbReference type="GO" id="GO:0046872">
    <property type="term" value="F:metal ion binding"/>
    <property type="evidence" value="ECO:0007669"/>
    <property type="project" value="UniProtKB-KW"/>
</dbReference>
<dbReference type="Pfam" id="PF13359">
    <property type="entry name" value="DDE_Tnp_4"/>
    <property type="match status" value="1"/>
</dbReference>
<accession>A0A4P8V112</accession>
<gene>
    <name evidence="4" type="ORF">GSF12_01520</name>
</gene>
<dbReference type="InterPro" id="IPR027806">
    <property type="entry name" value="HARBI1_dom"/>
</dbReference>
<evidence type="ECO:0000256" key="1">
    <source>
        <dbReference type="ARBA" id="ARBA00001968"/>
    </source>
</evidence>